<accession>A0A9W9N3Q2</accession>
<dbReference type="InterPro" id="IPR036396">
    <property type="entry name" value="Cyt_P450_sf"/>
</dbReference>
<dbReference type="InterPro" id="IPR001128">
    <property type="entry name" value="Cyt_P450"/>
</dbReference>
<reference evidence="2" key="1">
    <citation type="submission" date="2022-12" db="EMBL/GenBank/DDBJ databases">
        <authorList>
            <person name="Petersen C."/>
        </authorList>
    </citation>
    <scope>NUCLEOTIDE SEQUENCE</scope>
    <source>
        <strain evidence="2">IBT 15544</strain>
    </source>
</reference>
<gene>
    <name evidence="2" type="ORF">N7498_003845</name>
</gene>
<reference evidence="2" key="2">
    <citation type="journal article" date="2023" name="IMA Fungus">
        <title>Comparative genomic study of the Penicillium genus elucidates a diverse pangenome and 15 lateral gene transfer events.</title>
        <authorList>
            <person name="Petersen C."/>
            <person name="Sorensen T."/>
            <person name="Nielsen M.R."/>
            <person name="Sondergaard T.E."/>
            <person name="Sorensen J.L."/>
            <person name="Fitzpatrick D.A."/>
            <person name="Frisvad J.C."/>
            <person name="Nielsen K.L."/>
        </authorList>
    </citation>
    <scope>NUCLEOTIDE SEQUENCE</scope>
    <source>
        <strain evidence="2">IBT 15544</strain>
    </source>
</reference>
<dbReference type="Gene3D" id="1.10.630.10">
    <property type="entry name" value="Cytochrome P450"/>
    <property type="match status" value="1"/>
</dbReference>
<comment type="caution">
    <text evidence="2">The sequence shown here is derived from an EMBL/GenBank/DDBJ whole genome shotgun (WGS) entry which is preliminary data.</text>
</comment>
<dbReference type="GO" id="GO:0020037">
    <property type="term" value="F:heme binding"/>
    <property type="evidence" value="ECO:0007669"/>
    <property type="project" value="InterPro"/>
</dbReference>
<dbReference type="EMBL" id="JAPQKR010000008">
    <property type="protein sequence ID" value="KAJ5212199.1"/>
    <property type="molecule type" value="Genomic_DNA"/>
</dbReference>
<dbReference type="Pfam" id="PF00067">
    <property type="entry name" value="p450"/>
    <property type="match status" value="1"/>
</dbReference>
<dbReference type="GO" id="GO:0016705">
    <property type="term" value="F:oxidoreductase activity, acting on paired donors, with incorporation or reduction of molecular oxygen"/>
    <property type="evidence" value="ECO:0007669"/>
    <property type="project" value="InterPro"/>
</dbReference>
<keyword evidence="1" id="KW-0812">Transmembrane</keyword>
<dbReference type="SUPFAM" id="SSF48264">
    <property type="entry name" value="Cytochrome P450"/>
    <property type="match status" value="1"/>
</dbReference>
<dbReference type="GO" id="GO:0004497">
    <property type="term" value="F:monooxygenase activity"/>
    <property type="evidence" value="ECO:0007669"/>
    <property type="project" value="InterPro"/>
</dbReference>
<keyword evidence="1" id="KW-0472">Membrane</keyword>
<dbReference type="AlphaFoldDB" id="A0A9W9N3Q2"/>
<keyword evidence="3" id="KW-1185">Reference proteome</keyword>
<dbReference type="RefSeq" id="XP_058310369.1">
    <property type="nucleotide sequence ID" value="XM_058450907.1"/>
</dbReference>
<dbReference type="OrthoDB" id="2789670at2759"/>
<evidence type="ECO:0000256" key="1">
    <source>
        <dbReference type="SAM" id="Phobius"/>
    </source>
</evidence>
<dbReference type="GO" id="GO:0005506">
    <property type="term" value="F:iron ion binding"/>
    <property type="evidence" value="ECO:0007669"/>
    <property type="project" value="InterPro"/>
</dbReference>
<organism evidence="2 3">
    <name type="scientific">Penicillium cinerascens</name>
    <dbReference type="NCBI Taxonomy" id="70096"/>
    <lineage>
        <taxon>Eukaryota</taxon>
        <taxon>Fungi</taxon>
        <taxon>Dikarya</taxon>
        <taxon>Ascomycota</taxon>
        <taxon>Pezizomycotina</taxon>
        <taxon>Eurotiomycetes</taxon>
        <taxon>Eurotiomycetidae</taxon>
        <taxon>Eurotiales</taxon>
        <taxon>Aspergillaceae</taxon>
        <taxon>Penicillium</taxon>
    </lineage>
</organism>
<name>A0A9W9N3Q2_9EURO</name>
<sequence>MDFINYRIVSFVFGIFVLWTLYQWKDHIIDRMISTLLYPIRNEHGGNIQGPKWKFIDGHCLDKFLRGREVSQKWRQYGPVYRIWSGFLPEVVITRPEDVKVFHSDSFTHMKSKSSNGGWLFHELLGNCMGLINGDRWKLVRAHFDHHFIHRAVASISSHVEVAAAGHLQSLETKCAESIEVHAAKDFSRFPFMTTAEYLYGPLTEDEKEELWNLGQESLALMGNVLSGGVYRFRLCQWAKPRSFRRLRRFQTEWRTFNEKIITSRGMSKDQQSPVVEAWKGVENGCVSIDEVKSFISVCFLRRF</sequence>
<evidence type="ECO:0000313" key="2">
    <source>
        <dbReference type="EMBL" id="KAJ5212199.1"/>
    </source>
</evidence>
<evidence type="ECO:0000313" key="3">
    <source>
        <dbReference type="Proteomes" id="UP001150904"/>
    </source>
</evidence>
<dbReference type="GeneID" id="83178208"/>
<protein>
    <submittedName>
        <fullName evidence="2">Cytochrome P450 E-class group I</fullName>
    </submittedName>
</protein>
<keyword evidence="1" id="KW-1133">Transmembrane helix</keyword>
<feature type="transmembrane region" description="Helical" evidence="1">
    <location>
        <begin position="6"/>
        <end position="24"/>
    </location>
</feature>
<dbReference type="GO" id="GO:0043386">
    <property type="term" value="P:mycotoxin biosynthetic process"/>
    <property type="evidence" value="ECO:0007669"/>
    <property type="project" value="UniProtKB-ARBA"/>
</dbReference>
<proteinExistence type="predicted"/>
<dbReference type="Proteomes" id="UP001150904">
    <property type="component" value="Unassembled WGS sequence"/>
</dbReference>